<dbReference type="PANTHER" id="PTHR34703:SF1">
    <property type="entry name" value="ANTIPORTER SUBUNIT MNHG2-RELATED"/>
    <property type="match status" value="1"/>
</dbReference>
<dbReference type="InterPro" id="IPR005133">
    <property type="entry name" value="PhaG_MnhG_YufB"/>
</dbReference>
<feature type="transmembrane region" description="Helical" evidence="2">
    <location>
        <begin position="40"/>
        <end position="59"/>
    </location>
</feature>
<evidence type="ECO:0000313" key="4">
    <source>
        <dbReference type="Proteomes" id="UP000218784"/>
    </source>
</evidence>
<dbReference type="RefSeq" id="WP_066490440.1">
    <property type="nucleotide sequence ID" value="NZ_JAIEOT010000012.1"/>
</dbReference>
<dbReference type="NCBIfam" id="TIGR01300">
    <property type="entry name" value="CPA3_mnhG_phaG"/>
    <property type="match status" value="1"/>
</dbReference>
<sequence>MSSAIDLAVAALVLLGAAFVLIGSWGLVRLPSTMERLHGPTKATTLGLGALLVGSVVFFQGKLGVWTAHELLISVFLFITAPISANMIAKVHLHRMRTGALVEPESIAGEPPAPAPDVDWATFQAPRDGSSASTAGS</sequence>
<feature type="transmembrane region" description="Helical" evidence="2">
    <location>
        <begin position="71"/>
        <end position="89"/>
    </location>
</feature>
<dbReference type="Proteomes" id="UP000218784">
    <property type="component" value="Unassembled WGS sequence"/>
</dbReference>
<dbReference type="GO" id="GO:0015385">
    <property type="term" value="F:sodium:proton antiporter activity"/>
    <property type="evidence" value="ECO:0007669"/>
    <property type="project" value="TreeGrafter"/>
</dbReference>
<reference evidence="3 4" key="1">
    <citation type="submission" date="2017-09" db="EMBL/GenBank/DDBJ databases">
        <title>Sphingomonas ginsenosidimutans KACC 14949, whole genome shotgun sequence.</title>
        <authorList>
            <person name="Feng G."/>
            <person name="Zhu H."/>
        </authorList>
    </citation>
    <scope>NUCLEOTIDE SEQUENCE [LARGE SCALE GENOMIC DNA]</scope>
    <source>
        <strain evidence="3 4">KACC 14949</strain>
    </source>
</reference>
<keyword evidence="2" id="KW-0472">Membrane</keyword>
<keyword evidence="2" id="KW-0812">Transmembrane</keyword>
<protein>
    <submittedName>
        <fullName evidence="3">Na+/H+ antiporter subunit G</fullName>
    </submittedName>
</protein>
<organism evidence="3 4">
    <name type="scientific">Sphingomonas ginsenosidimutans</name>
    <dbReference type="NCBI Taxonomy" id="862134"/>
    <lineage>
        <taxon>Bacteria</taxon>
        <taxon>Pseudomonadati</taxon>
        <taxon>Pseudomonadota</taxon>
        <taxon>Alphaproteobacteria</taxon>
        <taxon>Sphingomonadales</taxon>
        <taxon>Sphingomonadaceae</taxon>
        <taxon>Sphingomonas</taxon>
    </lineage>
</organism>
<name>A0A2A4HVU3_9SPHN</name>
<dbReference type="AlphaFoldDB" id="A0A2A4HVU3"/>
<keyword evidence="4" id="KW-1185">Reference proteome</keyword>
<dbReference type="EMBL" id="NWVD01000005">
    <property type="protein sequence ID" value="PCG08480.1"/>
    <property type="molecule type" value="Genomic_DNA"/>
</dbReference>
<evidence type="ECO:0000313" key="3">
    <source>
        <dbReference type="EMBL" id="PCG08480.1"/>
    </source>
</evidence>
<keyword evidence="2" id="KW-1133">Transmembrane helix</keyword>
<gene>
    <name evidence="3" type="ORF">COA17_12410</name>
</gene>
<accession>A0A2A4HVU3</accession>
<dbReference type="NCBIfam" id="NF009316">
    <property type="entry name" value="PRK12674.1-5"/>
    <property type="match status" value="1"/>
</dbReference>
<proteinExistence type="predicted"/>
<feature type="region of interest" description="Disordered" evidence="1">
    <location>
        <begin position="104"/>
        <end position="137"/>
    </location>
</feature>
<feature type="transmembrane region" description="Helical" evidence="2">
    <location>
        <begin position="6"/>
        <end position="28"/>
    </location>
</feature>
<comment type="caution">
    <text evidence="3">The sequence shown here is derived from an EMBL/GenBank/DDBJ whole genome shotgun (WGS) entry which is preliminary data.</text>
</comment>
<dbReference type="Pfam" id="PF03334">
    <property type="entry name" value="PhaG_MnhG_YufB"/>
    <property type="match status" value="1"/>
</dbReference>
<evidence type="ECO:0000256" key="2">
    <source>
        <dbReference type="SAM" id="Phobius"/>
    </source>
</evidence>
<evidence type="ECO:0000256" key="1">
    <source>
        <dbReference type="SAM" id="MobiDB-lite"/>
    </source>
</evidence>
<dbReference type="PANTHER" id="PTHR34703">
    <property type="entry name" value="ANTIPORTER SUBUNIT MNHG2-RELATED"/>
    <property type="match status" value="1"/>
</dbReference>